<dbReference type="InterPro" id="IPR003692">
    <property type="entry name" value="Hydantoinase_B"/>
</dbReference>
<dbReference type="PANTHER" id="PTHR11365">
    <property type="entry name" value="5-OXOPROLINASE RELATED"/>
    <property type="match status" value="1"/>
</dbReference>
<gene>
    <name evidence="3" type="ORF">AWY79_14325</name>
    <name evidence="4" type="ORF">EDC59_112107</name>
</gene>
<reference evidence="3 5" key="1">
    <citation type="journal article" date="2016" name="Front. Microbiol.">
        <title>Genome Sequence of the Piezophilic, Mesophilic Sulfate-Reducing Bacterium Desulfovibrio indicus J2T.</title>
        <authorList>
            <person name="Cao J."/>
            <person name="Maignien L."/>
            <person name="Shao Z."/>
            <person name="Alain K."/>
            <person name="Jebbar M."/>
        </authorList>
    </citation>
    <scope>NUCLEOTIDE SEQUENCE [LARGE SCALE GENOMIC DNA]</scope>
    <source>
        <strain evidence="3 5">J2</strain>
    </source>
</reference>
<feature type="compositionally biased region" description="Gly residues" evidence="1">
    <location>
        <begin position="515"/>
        <end position="525"/>
    </location>
</feature>
<reference evidence="4 6" key="2">
    <citation type="submission" date="2019-03" db="EMBL/GenBank/DDBJ databases">
        <title>Genomic Encyclopedia of Type Strains, Phase IV (KMG-IV): sequencing the most valuable type-strain genomes for metagenomic binning, comparative biology and taxonomic classification.</title>
        <authorList>
            <person name="Goeker M."/>
        </authorList>
    </citation>
    <scope>NUCLEOTIDE SEQUENCE [LARGE SCALE GENOMIC DNA]</scope>
    <source>
        <strain evidence="4 6">DSM 101483</strain>
    </source>
</reference>
<dbReference type="InterPro" id="IPR045079">
    <property type="entry name" value="Oxoprolinase-like"/>
</dbReference>
<sequence>MQTHPVLLEVFKNRFSSIAEEMGVTLTHTAFSPNIKERRDLSCAIFDARGDMIAQAAHIPVHLGSMPLSVQAAMRAMADSGGFEPGDMVMLNDPFKGGTHLPDITIVAPVFAEGKAEPVFFVANRAHHADVGGMASGSMPLSTSLFQEGLIIPPVRIVRRGEPDQELMRLVLNNVRTPLEREGDFAAQFMANVTGVRRMTECIEKYGLDTCVHYGRALMDYSERVTRLAVEAIPDGTYDFEDFLDDDGQGTTDIPVRLTMTVKGDAARLDFSASGDQVRGSVNAVRAITLSAVLYCFRALAGRDIPANAGCMRPLTVVTRPGSIVDAEFPAAVAGGNVETSQRLVDVILGALSKAMPERIPAASQGTMNNLTIGGQTEAGPFAYYETLAGGMGAGPGGDGESAVHSHMTNTLNTPVEALEYAYPFRVREYAVRRDTGGSGAHRGGDGLVREIELLADAEVTVLSERRVRPPFGTNGGAPGGPGRNTIIRDGLAEELPDKFHRALQKGDRVRMETPGGGGFGPEKP</sequence>
<feature type="region of interest" description="Disordered" evidence="1">
    <location>
        <begin position="502"/>
        <end position="525"/>
    </location>
</feature>
<dbReference type="GO" id="GO:0006749">
    <property type="term" value="P:glutathione metabolic process"/>
    <property type="evidence" value="ECO:0007669"/>
    <property type="project" value="TreeGrafter"/>
</dbReference>
<feature type="domain" description="Hydantoinase B/oxoprolinase" evidence="2">
    <location>
        <begin position="5"/>
        <end position="522"/>
    </location>
</feature>
<evidence type="ECO:0000313" key="6">
    <source>
        <dbReference type="Proteomes" id="UP000295506"/>
    </source>
</evidence>
<dbReference type="Proteomes" id="UP000055611">
    <property type="component" value="Chromosome"/>
</dbReference>
<evidence type="ECO:0000313" key="4">
    <source>
        <dbReference type="EMBL" id="TDT86598.1"/>
    </source>
</evidence>
<dbReference type="OrthoDB" id="9761586at2"/>
<dbReference type="EMBL" id="SOBK01000012">
    <property type="protein sequence ID" value="TDT86598.1"/>
    <property type="molecule type" value="Genomic_DNA"/>
</dbReference>
<dbReference type="GO" id="GO:0005829">
    <property type="term" value="C:cytosol"/>
    <property type="evidence" value="ECO:0007669"/>
    <property type="project" value="TreeGrafter"/>
</dbReference>
<feature type="region of interest" description="Disordered" evidence="1">
    <location>
        <begin position="468"/>
        <end position="488"/>
    </location>
</feature>
<dbReference type="AlphaFoldDB" id="A0A126QQ42"/>
<evidence type="ECO:0000259" key="2">
    <source>
        <dbReference type="Pfam" id="PF02538"/>
    </source>
</evidence>
<dbReference type="Pfam" id="PF02538">
    <property type="entry name" value="Hydantoinase_B"/>
    <property type="match status" value="1"/>
</dbReference>
<dbReference type="Proteomes" id="UP000295506">
    <property type="component" value="Unassembled WGS sequence"/>
</dbReference>
<proteinExistence type="predicted"/>
<evidence type="ECO:0000313" key="5">
    <source>
        <dbReference type="Proteomes" id="UP000055611"/>
    </source>
</evidence>
<name>A0A126QQ42_9BACT</name>
<dbReference type="RefSeq" id="WP_066805381.1">
    <property type="nucleotide sequence ID" value="NZ_CP014206.1"/>
</dbReference>
<protein>
    <submittedName>
        <fullName evidence="3">5-oxoprolinase</fullName>
    </submittedName>
    <submittedName>
        <fullName evidence="4">N-methylhydantoinase B</fullName>
    </submittedName>
</protein>
<dbReference type="EMBL" id="CP014206">
    <property type="protein sequence ID" value="AMK12203.1"/>
    <property type="molecule type" value="Genomic_DNA"/>
</dbReference>
<evidence type="ECO:0000256" key="1">
    <source>
        <dbReference type="SAM" id="MobiDB-lite"/>
    </source>
</evidence>
<dbReference type="KEGG" id="dej:AWY79_14325"/>
<keyword evidence="5" id="KW-1185">Reference proteome</keyword>
<feature type="compositionally biased region" description="Gly residues" evidence="1">
    <location>
        <begin position="474"/>
        <end position="483"/>
    </location>
</feature>
<evidence type="ECO:0000313" key="3">
    <source>
        <dbReference type="EMBL" id="AMK12203.1"/>
    </source>
</evidence>
<dbReference type="GO" id="GO:0017168">
    <property type="term" value="F:5-oxoprolinase (ATP-hydrolyzing) activity"/>
    <property type="evidence" value="ECO:0007669"/>
    <property type="project" value="TreeGrafter"/>
</dbReference>
<organism evidence="4 6">
    <name type="scientific">Pseudodesulfovibrio indicus</name>
    <dbReference type="NCBI Taxonomy" id="1716143"/>
    <lineage>
        <taxon>Bacteria</taxon>
        <taxon>Pseudomonadati</taxon>
        <taxon>Thermodesulfobacteriota</taxon>
        <taxon>Desulfovibrionia</taxon>
        <taxon>Desulfovibrionales</taxon>
        <taxon>Desulfovibrionaceae</taxon>
    </lineage>
</organism>
<feature type="compositionally biased region" description="Basic and acidic residues" evidence="1">
    <location>
        <begin position="502"/>
        <end position="512"/>
    </location>
</feature>
<dbReference type="PANTHER" id="PTHR11365:SF23">
    <property type="entry name" value="HYPOTHETICAL 5-OXOPROLINASE (EUROFUNG)-RELATED"/>
    <property type="match status" value="1"/>
</dbReference>
<accession>A0A126QQ42</accession>